<dbReference type="InterPro" id="IPR036872">
    <property type="entry name" value="CH_dom_sf"/>
</dbReference>
<comment type="subcellular location">
    <subcellularLocation>
        <location evidence="1">Cytoplasm</location>
    </subcellularLocation>
</comment>
<dbReference type="Pfam" id="PF00307">
    <property type="entry name" value="CH"/>
    <property type="match status" value="1"/>
</dbReference>
<dbReference type="GO" id="GO:0007051">
    <property type="term" value="P:spindle organization"/>
    <property type="evidence" value="ECO:0007669"/>
    <property type="project" value="TreeGrafter"/>
</dbReference>
<keyword evidence="5" id="KW-1185">Reference proteome</keyword>
<dbReference type="AlphaFoldDB" id="A0A0K0FPN9"/>
<dbReference type="Gene3D" id="1.10.418.10">
    <property type="entry name" value="Calponin-like domain"/>
    <property type="match status" value="1"/>
</dbReference>
<dbReference type="Proteomes" id="UP000035680">
    <property type="component" value="Unassembled WGS sequence"/>
</dbReference>
<accession>A0A0K0FPN9</accession>
<dbReference type="SUPFAM" id="SSF47576">
    <property type="entry name" value="Calponin-homology domain, CH-domain"/>
    <property type="match status" value="1"/>
</dbReference>
<dbReference type="GO" id="GO:0005737">
    <property type="term" value="C:cytoplasm"/>
    <property type="evidence" value="ECO:0007669"/>
    <property type="project" value="UniProtKB-SubCell"/>
</dbReference>
<evidence type="ECO:0000256" key="3">
    <source>
        <dbReference type="ARBA" id="ARBA00022860"/>
    </source>
</evidence>
<dbReference type="SMART" id="SM00033">
    <property type="entry name" value="CH"/>
    <property type="match status" value="1"/>
</dbReference>
<reference evidence="6" key="2">
    <citation type="submission" date="2015-08" db="UniProtKB">
        <authorList>
            <consortium name="WormBaseParasite"/>
        </authorList>
    </citation>
    <scope>IDENTIFICATION</scope>
</reference>
<dbReference type="STRING" id="75913.A0A0K0FPN9"/>
<evidence type="ECO:0000313" key="6">
    <source>
        <dbReference type="WBParaSite" id="SVE_1118300.1"/>
    </source>
</evidence>
<reference evidence="5" key="1">
    <citation type="submission" date="2014-07" db="EMBL/GenBank/DDBJ databases">
        <authorList>
            <person name="Martin A.A"/>
            <person name="De Silva N."/>
        </authorList>
    </citation>
    <scope>NUCLEOTIDE SEQUENCE</scope>
</reference>
<dbReference type="PANTHER" id="PTHR22706">
    <property type="entry name" value="ASSEMBLY FACTOR FOR SPINDLE MICROTUBULES"/>
    <property type="match status" value="1"/>
</dbReference>
<dbReference type="InterPro" id="IPR051185">
    <property type="entry name" value="ASPM"/>
</dbReference>
<keyword evidence="3" id="KW-0112">Calmodulin-binding</keyword>
<organism evidence="5 6">
    <name type="scientific">Strongyloides venezuelensis</name>
    <name type="common">Threadworm</name>
    <dbReference type="NCBI Taxonomy" id="75913"/>
    <lineage>
        <taxon>Eukaryota</taxon>
        <taxon>Metazoa</taxon>
        <taxon>Ecdysozoa</taxon>
        <taxon>Nematoda</taxon>
        <taxon>Chromadorea</taxon>
        <taxon>Rhabditida</taxon>
        <taxon>Tylenchina</taxon>
        <taxon>Panagrolaimomorpha</taxon>
        <taxon>Strongyloidoidea</taxon>
        <taxon>Strongyloididae</taxon>
        <taxon>Strongyloides</taxon>
    </lineage>
</organism>
<proteinExistence type="predicted"/>
<sequence length="582" mass="66510">MGVLHFISEKLKVERSFVCQYILPIDLKVENVINTPNKDGIFTVGGTKIAIKNDKTKEIDMVLFCWKRNPSIGKKRKEKKALEKPNSKHTIKVNSPLTKESAVVSPSRCVNENICQDRKNTIINYEERRRLKIAALERRRWSRERSSMRLKARIMEKKVPVNAIRTIDKFLGGTVDSSTISSGVGSQLVPPVESKLIAPDSTSIPVATEPRNETKKMNTTALVLWINQLLKIDRCASEDICAFSERARNKADEVLRAVLENPELTAETVSVSCDSPEEMLKREQQWEDLLSRANSCVKSLGILEKVKTMVREESNITVEDLRMDADIGLQRETTDVLFGFSPVWLHLAIECVFGVRLRILNYSTSRSVYKSFLRNNVFSDERITGSKRFCPTGMKSSITKLGVKKLQNHFIVKMIQLLAVIEYLQRFNIMGPAYPAMFTSRSRFQSTKDIVGWIRSTFISPKFNLTNAMKKIGIFFIYEQAYYHNHTYLVDDISKDLCDGFILAKVAERIFKIENEALLSSLRPPNGDRIRKLGNVRIVLRAIKEHKIDLKNIKAEDIVQGKKPLIEELLQKIIEISEVQRN</sequence>
<dbReference type="PROSITE" id="PS50021">
    <property type="entry name" value="CH"/>
    <property type="match status" value="1"/>
</dbReference>
<evidence type="ECO:0000256" key="1">
    <source>
        <dbReference type="ARBA" id="ARBA00004496"/>
    </source>
</evidence>
<keyword evidence="2" id="KW-0963">Cytoplasm</keyword>
<dbReference type="GO" id="GO:0000922">
    <property type="term" value="C:spindle pole"/>
    <property type="evidence" value="ECO:0007669"/>
    <property type="project" value="TreeGrafter"/>
</dbReference>
<dbReference type="InterPro" id="IPR001715">
    <property type="entry name" value="CH_dom"/>
</dbReference>
<name>A0A0K0FPN9_STRVS</name>
<protein>
    <submittedName>
        <fullName evidence="6">Abnormal spindle-like microcephaly-associated protein (inferred by orthology to a human protein)</fullName>
    </submittedName>
</protein>
<dbReference type="GO" id="GO:0000278">
    <property type="term" value="P:mitotic cell cycle"/>
    <property type="evidence" value="ECO:0007669"/>
    <property type="project" value="TreeGrafter"/>
</dbReference>
<dbReference type="PANTHER" id="PTHR22706:SF1">
    <property type="entry name" value="ASSEMBLY FACTOR FOR SPINDLE MICROTUBULES"/>
    <property type="match status" value="1"/>
</dbReference>
<feature type="domain" description="Calponin-homology (CH)" evidence="4">
    <location>
        <begin position="467"/>
        <end position="578"/>
    </location>
</feature>
<dbReference type="GO" id="GO:0051295">
    <property type="term" value="P:establishment of meiotic spindle localization"/>
    <property type="evidence" value="ECO:0007669"/>
    <property type="project" value="TreeGrafter"/>
</dbReference>
<evidence type="ECO:0000259" key="4">
    <source>
        <dbReference type="PROSITE" id="PS50021"/>
    </source>
</evidence>
<evidence type="ECO:0000313" key="5">
    <source>
        <dbReference type="Proteomes" id="UP000035680"/>
    </source>
</evidence>
<dbReference type="WBParaSite" id="SVE_1118300.1">
    <property type="protein sequence ID" value="SVE_1118300.1"/>
    <property type="gene ID" value="SVE_1118300"/>
</dbReference>
<dbReference type="GO" id="GO:0005516">
    <property type="term" value="F:calmodulin binding"/>
    <property type="evidence" value="ECO:0007669"/>
    <property type="project" value="UniProtKB-KW"/>
</dbReference>
<evidence type="ECO:0000256" key="2">
    <source>
        <dbReference type="ARBA" id="ARBA00022490"/>
    </source>
</evidence>